<dbReference type="Proteomes" id="UP000887566">
    <property type="component" value="Unplaced"/>
</dbReference>
<dbReference type="WBParaSite" id="PSAMB.scaffold276size59608.g4209.t1">
    <property type="protein sequence ID" value="PSAMB.scaffold276size59608.g4209.t1"/>
    <property type="gene ID" value="PSAMB.scaffold276size59608.g4209"/>
</dbReference>
<proteinExistence type="predicted"/>
<evidence type="ECO:0000313" key="2">
    <source>
        <dbReference type="Proteomes" id="UP000887566"/>
    </source>
</evidence>
<name>A0A914VYH3_9BILA</name>
<feature type="region of interest" description="Disordered" evidence="1">
    <location>
        <begin position="416"/>
        <end position="435"/>
    </location>
</feature>
<feature type="region of interest" description="Disordered" evidence="1">
    <location>
        <begin position="1"/>
        <end position="20"/>
    </location>
</feature>
<organism evidence="2 3">
    <name type="scientific">Plectus sambesii</name>
    <dbReference type="NCBI Taxonomy" id="2011161"/>
    <lineage>
        <taxon>Eukaryota</taxon>
        <taxon>Metazoa</taxon>
        <taxon>Ecdysozoa</taxon>
        <taxon>Nematoda</taxon>
        <taxon>Chromadorea</taxon>
        <taxon>Plectida</taxon>
        <taxon>Plectina</taxon>
        <taxon>Plectoidea</taxon>
        <taxon>Plectidae</taxon>
        <taxon>Plectus</taxon>
    </lineage>
</organism>
<keyword evidence="2" id="KW-1185">Reference proteome</keyword>
<dbReference type="AlphaFoldDB" id="A0A914VYH3"/>
<feature type="compositionally biased region" description="Basic and acidic residues" evidence="1">
    <location>
        <begin position="420"/>
        <end position="432"/>
    </location>
</feature>
<feature type="compositionally biased region" description="Basic and acidic residues" evidence="1">
    <location>
        <begin position="11"/>
        <end position="20"/>
    </location>
</feature>
<sequence>MTHNGNEEETEMKNFEDEDNMGEKYDLEEVRLMIQEQVREHYANLEDTIRTFFPSNKVTILNSADLKIIESFFVYELMDCAKEEAAEFFTEKIKKKNDYMNNFVILSYELSTFEDIRRCDLVPSDGKGYCYLRPTLIEVKSSENRCILEVIGGLISMKKITEDFEKNKKIYNIEEVRIIAAYMLQIDCNLDNSIWHGINVVIKATNVEIMGVYTWDLSGISSNERYKKAKGGQEHGDAGEDGVDGPAGESAGNLLMLADRVTNAEKLMVLLNGGNASSGQDGGDGVDGQDGTGLCKDVLLKDYPPTAKLEQGVKSNEDRIILVQNTIINFGKVGTKWIKWNSTGEKFDNYLEVEMADQKITFSGGWYWVYQAFFLHEGSEGKPGGLGGQQGLGGDAGFKGDCLAVCPKNNRSISINAKRKGGEKGADGKPGRNGEWGKNGWDTGWIDHQFWTNPVYYGDNKNMKLKLCYSRNSSSDKVYCPYRYEELGLSDYYVELLELKLEHKYLNDHEKVPEHVDRRKQKAAIATRKNTISKKKIEQNYSKFFESDTALSQEIDKTQAEEKNGYSALQNKANEVFEEVEKAKERSREKKILKAIHRIRKRGRSYFILNWQRKS</sequence>
<evidence type="ECO:0000313" key="3">
    <source>
        <dbReference type="WBParaSite" id="PSAMB.scaffold276size59608.g4209.t1"/>
    </source>
</evidence>
<protein>
    <submittedName>
        <fullName evidence="3">Uncharacterized protein</fullName>
    </submittedName>
</protein>
<accession>A0A914VYH3</accession>
<reference evidence="3" key="1">
    <citation type="submission" date="2022-11" db="UniProtKB">
        <authorList>
            <consortium name="WormBaseParasite"/>
        </authorList>
    </citation>
    <scope>IDENTIFICATION</scope>
</reference>
<evidence type="ECO:0000256" key="1">
    <source>
        <dbReference type="SAM" id="MobiDB-lite"/>
    </source>
</evidence>